<name>A0A0M3IC37_ASCLU</name>
<protein>
    <submittedName>
        <fullName evidence="3">MATH domain-containing protein</fullName>
    </submittedName>
</protein>
<evidence type="ECO:0000313" key="2">
    <source>
        <dbReference type="Proteomes" id="UP000036681"/>
    </source>
</evidence>
<proteinExistence type="predicted"/>
<feature type="region of interest" description="Disordered" evidence="1">
    <location>
        <begin position="111"/>
        <end position="132"/>
    </location>
</feature>
<evidence type="ECO:0000313" key="3">
    <source>
        <dbReference type="WBParaSite" id="ALUE_0001540301-mRNA-1"/>
    </source>
</evidence>
<accession>A0A0M3IC37</accession>
<dbReference type="Proteomes" id="UP000036681">
    <property type="component" value="Unplaced"/>
</dbReference>
<dbReference type="WBParaSite" id="ALUE_0001540301-mRNA-1">
    <property type="protein sequence ID" value="ALUE_0001540301-mRNA-1"/>
    <property type="gene ID" value="ALUE_0001540301"/>
</dbReference>
<reference evidence="3" key="1">
    <citation type="submission" date="2017-02" db="UniProtKB">
        <authorList>
            <consortium name="WormBaseParasite"/>
        </authorList>
    </citation>
    <scope>IDENTIFICATION</scope>
</reference>
<organism evidence="2 3">
    <name type="scientific">Ascaris lumbricoides</name>
    <name type="common">Giant roundworm</name>
    <dbReference type="NCBI Taxonomy" id="6252"/>
    <lineage>
        <taxon>Eukaryota</taxon>
        <taxon>Metazoa</taxon>
        <taxon>Ecdysozoa</taxon>
        <taxon>Nematoda</taxon>
        <taxon>Chromadorea</taxon>
        <taxon>Rhabditida</taxon>
        <taxon>Spirurina</taxon>
        <taxon>Ascaridomorpha</taxon>
        <taxon>Ascaridoidea</taxon>
        <taxon>Ascarididae</taxon>
        <taxon>Ascaris</taxon>
    </lineage>
</organism>
<evidence type="ECO:0000256" key="1">
    <source>
        <dbReference type="SAM" id="MobiDB-lite"/>
    </source>
</evidence>
<feature type="compositionally biased region" description="Basic and acidic residues" evidence="1">
    <location>
        <begin position="12"/>
        <end position="25"/>
    </location>
</feature>
<feature type="region of interest" description="Disordered" evidence="1">
    <location>
        <begin position="1"/>
        <end position="25"/>
    </location>
</feature>
<dbReference type="AlphaFoldDB" id="A0A0M3IC37"/>
<keyword evidence="2" id="KW-1185">Reference proteome</keyword>
<sequence length="132" mass="15286">MLAVAPRNLSNAEERSDSTSNECKDECDRQNATLSSFRNFGNEELWCNQTSRSIPDEGTAFEWRLDVRHPPNKPNIPSNLLMICAAYTSFFIDRRWELRLRIDGHRCIPNSEMVSRNPRRDREVGPDPTDEC</sequence>